<comment type="caution">
    <text evidence="2">The sequence shown here is derived from an EMBL/GenBank/DDBJ whole genome shotgun (WGS) entry which is preliminary data.</text>
</comment>
<dbReference type="GeneID" id="63808252"/>
<evidence type="ECO:0000256" key="1">
    <source>
        <dbReference type="SAM" id="SignalP"/>
    </source>
</evidence>
<feature type="signal peptide" evidence="1">
    <location>
        <begin position="1"/>
        <end position="21"/>
    </location>
</feature>
<accession>A0A1Y1W2Z8</accession>
<evidence type="ECO:0000313" key="3">
    <source>
        <dbReference type="Proteomes" id="UP000193922"/>
    </source>
</evidence>
<feature type="chain" id="PRO_5012824448" description="Secreted protein" evidence="1">
    <location>
        <begin position="22"/>
        <end position="81"/>
    </location>
</feature>
<keyword evidence="1" id="KW-0732">Signal</keyword>
<name>A0A1Y1W2Z8_9FUNG</name>
<dbReference type="RefSeq" id="XP_040741776.1">
    <property type="nucleotide sequence ID" value="XM_040891604.1"/>
</dbReference>
<protein>
    <recommendedName>
        <fullName evidence="4">Secreted protein</fullName>
    </recommendedName>
</protein>
<gene>
    <name evidence="2" type="ORF">DL89DRAFT_38782</name>
</gene>
<keyword evidence="3" id="KW-1185">Reference proteome</keyword>
<dbReference type="EMBL" id="MCFD01000011">
    <property type="protein sequence ID" value="ORX67930.1"/>
    <property type="molecule type" value="Genomic_DNA"/>
</dbReference>
<organism evidence="2 3">
    <name type="scientific">Linderina pennispora</name>
    <dbReference type="NCBI Taxonomy" id="61395"/>
    <lineage>
        <taxon>Eukaryota</taxon>
        <taxon>Fungi</taxon>
        <taxon>Fungi incertae sedis</taxon>
        <taxon>Zoopagomycota</taxon>
        <taxon>Kickxellomycotina</taxon>
        <taxon>Kickxellomycetes</taxon>
        <taxon>Kickxellales</taxon>
        <taxon>Kickxellaceae</taxon>
        <taxon>Linderina</taxon>
    </lineage>
</organism>
<dbReference type="AlphaFoldDB" id="A0A1Y1W2Z8"/>
<evidence type="ECO:0008006" key="4">
    <source>
        <dbReference type="Google" id="ProtNLM"/>
    </source>
</evidence>
<dbReference type="Proteomes" id="UP000193922">
    <property type="component" value="Unassembled WGS sequence"/>
</dbReference>
<sequence>MQRKCMRFLSLAAVLLPEVNTTVFFERLGVSRSNHVTVLCCKQLCILATRDLERLSQSRTGVPRATITSFVTYFRFPSSTM</sequence>
<evidence type="ECO:0000313" key="2">
    <source>
        <dbReference type="EMBL" id="ORX67930.1"/>
    </source>
</evidence>
<reference evidence="2 3" key="1">
    <citation type="submission" date="2016-07" db="EMBL/GenBank/DDBJ databases">
        <title>Pervasive Adenine N6-methylation of Active Genes in Fungi.</title>
        <authorList>
            <consortium name="DOE Joint Genome Institute"/>
            <person name="Mondo S.J."/>
            <person name="Dannebaum R.O."/>
            <person name="Kuo R.C."/>
            <person name="Labutti K."/>
            <person name="Haridas S."/>
            <person name="Kuo A."/>
            <person name="Salamov A."/>
            <person name="Ahrendt S.R."/>
            <person name="Lipzen A."/>
            <person name="Sullivan W."/>
            <person name="Andreopoulos W.B."/>
            <person name="Clum A."/>
            <person name="Lindquist E."/>
            <person name="Daum C."/>
            <person name="Ramamoorthy G.K."/>
            <person name="Gryganskyi A."/>
            <person name="Culley D."/>
            <person name="Magnuson J.K."/>
            <person name="James T.Y."/>
            <person name="O'Malley M.A."/>
            <person name="Stajich J.E."/>
            <person name="Spatafora J.W."/>
            <person name="Visel A."/>
            <person name="Grigoriev I.V."/>
        </authorList>
    </citation>
    <scope>NUCLEOTIDE SEQUENCE [LARGE SCALE GENOMIC DNA]</scope>
    <source>
        <strain evidence="2 3">ATCC 12442</strain>
    </source>
</reference>
<proteinExistence type="predicted"/>